<protein>
    <recommendedName>
        <fullName evidence="9">Transcription factor domain-containing protein</fullName>
    </recommendedName>
</protein>
<keyword evidence="5" id="KW-0539">Nucleus</keyword>
<feature type="region of interest" description="Disordered" evidence="6">
    <location>
        <begin position="1"/>
        <end position="25"/>
    </location>
</feature>
<dbReference type="Proteomes" id="UP001055219">
    <property type="component" value="Unassembled WGS sequence"/>
</dbReference>
<reference evidence="7" key="1">
    <citation type="journal article" date="2021" name="J Fungi (Basel)">
        <title>Genomic and Metabolomic Analyses of the Marine Fungus Emericellopsis cladophorae: Insights into Saltwater Adaptability Mechanisms and Its Biosynthetic Potential.</title>
        <authorList>
            <person name="Goncalves M.F.M."/>
            <person name="Hilario S."/>
            <person name="Van de Peer Y."/>
            <person name="Esteves A.C."/>
            <person name="Alves A."/>
        </authorList>
    </citation>
    <scope>NUCLEOTIDE SEQUENCE</scope>
    <source>
        <strain evidence="7">MUM 19.33</strain>
    </source>
</reference>
<dbReference type="AlphaFoldDB" id="A0A9P9XTP7"/>
<evidence type="ECO:0000256" key="1">
    <source>
        <dbReference type="ARBA" id="ARBA00022723"/>
    </source>
</evidence>
<name>A0A9P9XTP7_9HYPO</name>
<reference evidence="7" key="2">
    <citation type="submission" date="2022-07" db="EMBL/GenBank/DDBJ databases">
        <authorList>
            <person name="Goncalves M.F.M."/>
            <person name="Hilario S."/>
            <person name="Van De Peer Y."/>
            <person name="Esteves A.C."/>
            <person name="Alves A."/>
        </authorList>
    </citation>
    <scope>NUCLEOTIDE SEQUENCE</scope>
    <source>
        <strain evidence="7">MUM 19.33</strain>
    </source>
</reference>
<keyword evidence="2" id="KW-0862">Zinc</keyword>
<accession>A0A9P9XTP7</accession>
<keyword evidence="3" id="KW-0805">Transcription regulation</keyword>
<gene>
    <name evidence="7" type="ORF">J7T54_002734</name>
</gene>
<evidence type="ECO:0000313" key="7">
    <source>
        <dbReference type="EMBL" id="KAI6777661.1"/>
    </source>
</evidence>
<keyword evidence="1" id="KW-0479">Metal-binding</keyword>
<evidence type="ECO:0000256" key="2">
    <source>
        <dbReference type="ARBA" id="ARBA00022833"/>
    </source>
</evidence>
<evidence type="ECO:0000256" key="6">
    <source>
        <dbReference type="SAM" id="MobiDB-lite"/>
    </source>
</evidence>
<evidence type="ECO:0000256" key="4">
    <source>
        <dbReference type="ARBA" id="ARBA00023163"/>
    </source>
</evidence>
<feature type="region of interest" description="Disordered" evidence="6">
    <location>
        <begin position="581"/>
        <end position="634"/>
    </location>
</feature>
<evidence type="ECO:0008006" key="9">
    <source>
        <dbReference type="Google" id="ProtNLM"/>
    </source>
</evidence>
<dbReference type="RefSeq" id="XP_051358517.1">
    <property type="nucleotide sequence ID" value="XM_051510595.1"/>
</dbReference>
<sequence>MVADARVTDPGGLEGIMDTIPGQDTSMLPTEAGSTQPVFGMVDRSENDMVVGSFPSDPAVTEANGVVIQGSSFRGPGVTHPLYGQRDFRDPHQVRSQLGVPDMGFTQLDDLPLNWLPVNESADSDYTSILGFGVSSLGLFPDIPGDMVTSCSFDNPIPTSSTHRFLTQGQTIERGLDGRQQESPVVVMQDLPDERPPSLGFPDLGHLCIEHVGEDLSSNGMSATTYQAMKNHFAKLCVVDNGIYPKYDSSRFPLLHHFHLFNRLYYENFDPILPIVHSQVSPNGYWPLALGMSAIGCQYTETEEFANCVEPLHEFLRRVILLEAEVLDRKHHGVALAQTQVLSHIGMLYSGSKKLSIRAQSRQGNLLSSLNLTHMVKASSSAEHKRQHDSPAAHEVAWTRALAEETKRRLTYAIWVEGELLHDPESPPDEDISTRVLLASWRNAALDCVDVLHWAAMATIAQLAGAEHPSVLHLHFARVVLLVPYKSLRILAKSIATVAQDPRLGGEAAAERDDVISAEREVIEWAQRDEHKARLAVLHCGCLYWHIRRYSCRAFYEPISVFLATLTVWAYSSYASRAHSTSRPAHVSDGDHCRSGSVTRQGSPEAPFHAEANSCSATATTPPDSEPDPTFIRLDRPNDDEMVQLYVRSGRPSSMRAYIAGVGNIYAAEGPINVLREGRKILGTVSMAWGRTQDYTAVLEALEKVCSNSKGLEKRGGQGLGD</sequence>
<evidence type="ECO:0000313" key="8">
    <source>
        <dbReference type="Proteomes" id="UP001055219"/>
    </source>
</evidence>
<organism evidence="7 8">
    <name type="scientific">Emericellopsis cladophorae</name>
    <dbReference type="NCBI Taxonomy" id="2686198"/>
    <lineage>
        <taxon>Eukaryota</taxon>
        <taxon>Fungi</taxon>
        <taxon>Dikarya</taxon>
        <taxon>Ascomycota</taxon>
        <taxon>Pezizomycotina</taxon>
        <taxon>Sordariomycetes</taxon>
        <taxon>Hypocreomycetidae</taxon>
        <taxon>Hypocreales</taxon>
        <taxon>Bionectriaceae</taxon>
        <taxon>Emericellopsis</taxon>
    </lineage>
</organism>
<dbReference type="GO" id="GO:0046872">
    <property type="term" value="F:metal ion binding"/>
    <property type="evidence" value="ECO:0007669"/>
    <property type="project" value="UniProtKB-KW"/>
</dbReference>
<evidence type="ECO:0000256" key="5">
    <source>
        <dbReference type="ARBA" id="ARBA00023242"/>
    </source>
</evidence>
<dbReference type="PANTHER" id="PTHR47660:SF7">
    <property type="entry name" value="TRANSCRIPTION FACTOR WITH C2H2 AND ZN(2)-CYS(6) DNA BINDING DOMAIN (EUROFUNG)"/>
    <property type="match status" value="1"/>
</dbReference>
<keyword evidence="4" id="KW-0804">Transcription</keyword>
<proteinExistence type="predicted"/>
<evidence type="ECO:0000256" key="3">
    <source>
        <dbReference type="ARBA" id="ARBA00023015"/>
    </source>
</evidence>
<feature type="compositionally biased region" description="Polar residues" evidence="6">
    <location>
        <begin position="613"/>
        <end position="623"/>
    </location>
</feature>
<keyword evidence="8" id="KW-1185">Reference proteome</keyword>
<dbReference type="PANTHER" id="PTHR47660">
    <property type="entry name" value="TRANSCRIPTION FACTOR WITH C2H2 AND ZN(2)-CYS(6) DNA BINDING DOMAIN (EUROFUNG)-RELATED-RELATED"/>
    <property type="match status" value="1"/>
</dbReference>
<comment type="caution">
    <text evidence="7">The sequence shown here is derived from an EMBL/GenBank/DDBJ whole genome shotgun (WGS) entry which is preliminary data.</text>
</comment>
<dbReference type="GeneID" id="75829242"/>
<dbReference type="OrthoDB" id="10018191at2759"/>
<dbReference type="EMBL" id="JAGIXG020000133">
    <property type="protein sequence ID" value="KAI6777661.1"/>
    <property type="molecule type" value="Genomic_DNA"/>
</dbReference>